<dbReference type="Pfam" id="PF01590">
    <property type="entry name" value="GAF"/>
    <property type="match status" value="1"/>
</dbReference>
<dbReference type="SMART" id="SM00388">
    <property type="entry name" value="HisKA"/>
    <property type="match status" value="1"/>
</dbReference>
<dbReference type="Gene3D" id="3.40.50.2300">
    <property type="match status" value="1"/>
</dbReference>
<dbReference type="PANTHER" id="PTHR43065">
    <property type="entry name" value="SENSOR HISTIDINE KINASE"/>
    <property type="match status" value="1"/>
</dbReference>
<gene>
    <name evidence="12" type="ORF">J8C06_05055</name>
</gene>
<dbReference type="Gene3D" id="3.30.450.40">
    <property type="match status" value="2"/>
</dbReference>
<accession>A0ABX8BA36</accession>
<dbReference type="PROSITE" id="PS50109">
    <property type="entry name" value="HIS_KIN"/>
    <property type="match status" value="1"/>
</dbReference>
<evidence type="ECO:0000256" key="5">
    <source>
        <dbReference type="ARBA" id="ARBA00022741"/>
    </source>
</evidence>
<dbReference type="InterPro" id="IPR003594">
    <property type="entry name" value="HATPase_dom"/>
</dbReference>
<dbReference type="InterPro" id="IPR004358">
    <property type="entry name" value="Sig_transdc_His_kin-like_C"/>
</dbReference>
<dbReference type="PANTHER" id="PTHR43065:SF46">
    <property type="entry name" value="C4-DICARBOXYLATE TRANSPORT SENSOR PROTEIN DCTB"/>
    <property type="match status" value="1"/>
</dbReference>
<keyword evidence="5" id="KW-0547">Nucleotide-binding</keyword>
<dbReference type="PRINTS" id="PR00344">
    <property type="entry name" value="BCTRLSENSOR"/>
</dbReference>
<keyword evidence="7" id="KW-0067">ATP-binding</keyword>
<keyword evidence="4" id="KW-0808">Transferase</keyword>
<dbReference type="RefSeq" id="WP_211429694.1">
    <property type="nucleotide sequence ID" value="NZ_CP072648.1"/>
</dbReference>
<dbReference type="InterPro" id="IPR011006">
    <property type="entry name" value="CheY-like_superfamily"/>
</dbReference>
<dbReference type="PROSITE" id="PS50110">
    <property type="entry name" value="RESPONSE_REGULATORY"/>
    <property type="match status" value="1"/>
</dbReference>
<evidence type="ECO:0000256" key="2">
    <source>
        <dbReference type="ARBA" id="ARBA00012438"/>
    </source>
</evidence>
<dbReference type="Gene3D" id="1.10.287.130">
    <property type="match status" value="1"/>
</dbReference>
<dbReference type="Pfam" id="PF00512">
    <property type="entry name" value="HisKA"/>
    <property type="match status" value="1"/>
</dbReference>
<dbReference type="SMART" id="SM00387">
    <property type="entry name" value="HATPase_c"/>
    <property type="match status" value="1"/>
</dbReference>
<dbReference type="InterPro" id="IPR003661">
    <property type="entry name" value="HisK_dim/P_dom"/>
</dbReference>
<sequence length="849" mass="93651">MASTAQSGSLAPGHYLFDANGQLLQATALSSTTEPSAEQTAFDLSGALSLPQLPASLRPYVHSLARGETTLPQIVSLDPETTATLYPIELNQEKFIALVISPNAPACQPTQTTASLLAVSRAIHAGRTMEEIFQTLAREVIQFLPFDRTSITLFKPDTNEVEVYALQGDGSSSVQAGTIVPGDKTVTAWVVSHGQPVVVPDIRQETRFVTYAEWSEQGYRSTLCHPLTLDSKVIGTLNFTSRTVGAYCDATVELVTPLAEQVAVAINNTRLRQRLTQESQRLRRIVEVANQVKHHLSLNIGYLSVSEILRWMCEVACDMGWERAIFCLRDPALTSANDSFIAAFAGTFSDAQRVELDVLSSQRTKVGGFSTTPGARISGVHRRVGDHSFIVGRNTESPLRLWHPGTIVIVPLALEGRLFGTFSVDRHGPDPLPEEVEILELLTDHATVVLHNSRLIGQLQEQLAETQRLREQEREHHLQMQQTERLRALGELASGVAHNFNNALTIIQGRISLLKTHVTDATLLRSLDIIHTVSKDAANIVKRIQDFARVRQDDSDFERLDLSQLVQQTIEATQPKWMERTSGTLVRVTCQAPAPVYILGNPTELREVVTNLVFNALDAMPNGGEIIINVYEQNESAKLVVRDTGLGMNEETKKRLFDPFYTTKGGKGTGLGLSVSHNIISRHRGRIEVESELGRGTTFFLTLPLTPRSLAQELVVESVPQLPPRQLRILIVDDERPVAETVSDIIASVGHLPTVETNPAQALQRLRTESFDALFTDLGMPDINGWQLIAEARAIVPGLSITLVTGWAARLHPRDLQAQRVRLIPKPVDIQIVERTLSEIVCELRATLH</sequence>
<dbReference type="Gene3D" id="3.30.565.10">
    <property type="entry name" value="Histidine kinase-like ATPase, C-terminal domain"/>
    <property type="match status" value="1"/>
</dbReference>
<feature type="modified residue" description="4-aspartylphosphate" evidence="9">
    <location>
        <position position="777"/>
    </location>
</feature>
<evidence type="ECO:0000256" key="9">
    <source>
        <dbReference type="PROSITE-ProRule" id="PRU00169"/>
    </source>
</evidence>
<dbReference type="SUPFAM" id="SSF47384">
    <property type="entry name" value="Homodimeric domain of signal transducing histidine kinase"/>
    <property type="match status" value="1"/>
</dbReference>
<evidence type="ECO:0000313" key="13">
    <source>
        <dbReference type="Proteomes" id="UP000676506"/>
    </source>
</evidence>
<organism evidence="12 13">
    <name type="scientific">Chloracidobacterium validum</name>
    <dbReference type="NCBI Taxonomy" id="2821543"/>
    <lineage>
        <taxon>Bacteria</taxon>
        <taxon>Pseudomonadati</taxon>
        <taxon>Acidobacteriota</taxon>
        <taxon>Terriglobia</taxon>
        <taxon>Terriglobales</taxon>
        <taxon>Acidobacteriaceae</taxon>
        <taxon>Chloracidobacterium</taxon>
    </lineage>
</organism>
<keyword evidence="13" id="KW-1185">Reference proteome</keyword>
<dbReference type="SUPFAM" id="SSF55781">
    <property type="entry name" value="GAF domain-like"/>
    <property type="match status" value="2"/>
</dbReference>
<reference evidence="12 13" key="1">
    <citation type="submission" date="2021-03" db="EMBL/GenBank/DDBJ databases">
        <title>Genomic and phenotypic characterization of Chloracidobacterium isolates provides evidence for multiple species.</title>
        <authorList>
            <person name="Saini M.K."/>
            <person name="Costas A.M.G."/>
            <person name="Tank M."/>
            <person name="Bryant D.A."/>
        </authorList>
    </citation>
    <scope>NUCLEOTIDE SEQUENCE [LARGE SCALE GENOMIC DNA]</scope>
    <source>
        <strain evidence="12 13">BV2-C</strain>
    </source>
</reference>
<evidence type="ECO:0000259" key="11">
    <source>
        <dbReference type="PROSITE" id="PS50110"/>
    </source>
</evidence>
<evidence type="ECO:0000256" key="4">
    <source>
        <dbReference type="ARBA" id="ARBA00022679"/>
    </source>
</evidence>
<dbReference type="CDD" id="cd00082">
    <property type="entry name" value="HisKA"/>
    <property type="match status" value="1"/>
</dbReference>
<dbReference type="InterPro" id="IPR036097">
    <property type="entry name" value="HisK_dim/P_sf"/>
</dbReference>
<evidence type="ECO:0000256" key="3">
    <source>
        <dbReference type="ARBA" id="ARBA00022553"/>
    </source>
</evidence>
<feature type="domain" description="Response regulatory" evidence="11">
    <location>
        <begin position="728"/>
        <end position="841"/>
    </location>
</feature>
<dbReference type="EMBL" id="CP072648">
    <property type="protein sequence ID" value="QUW03804.1"/>
    <property type="molecule type" value="Genomic_DNA"/>
</dbReference>
<comment type="catalytic activity">
    <reaction evidence="1">
        <text>ATP + protein L-histidine = ADP + protein N-phospho-L-histidine.</text>
        <dbReference type="EC" id="2.7.13.3"/>
    </reaction>
</comment>
<dbReference type="InterPro" id="IPR003018">
    <property type="entry name" value="GAF"/>
</dbReference>
<dbReference type="Proteomes" id="UP000676506">
    <property type="component" value="Chromosome 1"/>
</dbReference>
<dbReference type="EC" id="2.7.13.3" evidence="2"/>
<dbReference type="SUPFAM" id="SSF52172">
    <property type="entry name" value="CheY-like"/>
    <property type="match status" value="1"/>
</dbReference>
<dbReference type="SUPFAM" id="SSF55874">
    <property type="entry name" value="ATPase domain of HSP90 chaperone/DNA topoisomerase II/histidine kinase"/>
    <property type="match status" value="1"/>
</dbReference>
<keyword evidence="3 9" id="KW-0597">Phosphoprotein</keyword>
<name>A0ABX8BA36_9BACT</name>
<dbReference type="InterPro" id="IPR005467">
    <property type="entry name" value="His_kinase_dom"/>
</dbReference>
<dbReference type="InterPro" id="IPR036890">
    <property type="entry name" value="HATPase_C_sf"/>
</dbReference>
<evidence type="ECO:0000256" key="8">
    <source>
        <dbReference type="ARBA" id="ARBA00023012"/>
    </source>
</evidence>
<protein>
    <recommendedName>
        <fullName evidence="2">histidine kinase</fullName>
        <ecNumber evidence="2">2.7.13.3</ecNumber>
    </recommendedName>
</protein>
<dbReference type="InterPro" id="IPR001789">
    <property type="entry name" value="Sig_transdc_resp-reg_receiver"/>
</dbReference>
<dbReference type="SMART" id="SM00448">
    <property type="entry name" value="REC"/>
    <property type="match status" value="1"/>
</dbReference>
<evidence type="ECO:0000256" key="7">
    <source>
        <dbReference type="ARBA" id="ARBA00022840"/>
    </source>
</evidence>
<evidence type="ECO:0000256" key="6">
    <source>
        <dbReference type="ARBA" id="ARBA00022777"/>
    </source>
</evidence>
<dbReference type="Pfam" id="PF00072">
    <property type="entry name" value="Response_reg"/>
    <property type="match status" value="1"/>
</dbReference>
<proteinExistence type="predicted"/>
<evidence type="ECO:0000256" key="1">
    <source>
        <dbReference type="ARBA" id="ARBA00000085"/>
    </source>
</evidence>
<keyword evidence="8" id="KW-0902">Two-component regulatory system</keyword>
<evidence type="ECO:0000259" key="10">
    <source>
        <dbReference type="PROSITE" id="PS50109"/>
    </source>
</evidence>
<evidence type="ECO:0000313" key="12">
    <source>
        <dbReference type="EMBL" id="QUW03804.1"/>
    </source>
</evidence>
<dbReference type="SMART" id="SM00065">
    <property type="entry name" value="GAF"/>
    <property type="match status" value="2"/>
</dbReference>
<dbReference type="Pfam" id="PF02518">
    <property type="entry name" value="HATPase_c"/>
    <property type="match status" value="1"/>
</dbReference>
<keyword evidence="6" id="KW-0418">Kinase</keyword>
<feature type="domain" description="Histidine kinase" evidence="10">
    <location>
        <begin position="495"/>
        <end position="707"/>
    </location>
</feature>
<dbReference type="InterPro" id="IPR029016">
    <property type="entry name" value="GAF-like_dom_sf"/>
</dbReference>